<feature type="region of interest" description="Disordered" evidence="1">
    <location>
        <begin position="297"/>
        <end position="328"/>
    </location>
</feature>
<feature type="compositionally biased region" description="Basic and acidic residues" evidence="1">
    <location>
        <begin position="297"/>
        <end position="320"/>
    </location>
</feature>
<dbReference type="Proteomes" id="UP000310200">
    <property type="component" value="Unassembled WGS sequence"/>
</dbReference>
<dbReference type="AlphaFoldDB" id="A0A4S2L248"/>
<organism evidence="2 3">
    <name type="scientific">Temnothorax longispinosus</name>
    <dbReference type="NCBI Taxonomy" id="300112"/>
    <lineage>
        <taxon>Eukaryota</taxon>
        <taxon>Metazoa</taxon>
        <taxon>Ecdysozoa</taxon>
        <taxon>Arthropoda</taxon>
        <taxon>Hexapoda</taxon>
        <taxon>Insecta</taxon>
        <taxon>Pterygota</taxon>
        <taxon>Neoptera</taxon>
        <taxon>Endopterygota</taxon>
        <taxon>Hymenoptera</taxon>
        <taxon>Apocrita</taxon>
        <taxon>Aculeata</taxon>
        <taxon>Formicoidea</taxon>
        <taxon>Formicidae</taxon>
        <taxon>Myrmicinae</taxon>
        <taxon>Temnothorax</taxon>
    </lineage>
</organism>
<comment type="caution">
    <text evidence="2">The sequence shown here is derived from an EMBL/GenBank/DDBJ whole genome shotgun (WGS) entry which is preliminary data.</text>
</comment>
<feature type="region of interest" description="Disordered" evidence="1">
    <location>
        <begin position="1"/>
        <end position="41"/>
    </location>
</feature>
<evidence type="ECO:0000256" key="1">
    <source>
        <dbReference type="SAM" id="MobiDB-lite"/>
    </source>
</evidence>
<dbReference type="EMBL" id="QBLH01000678">
    <property type="protein sequence ID" value="TGZ54417.1"/>
    <property type="molecule type" value="Genomic_DNA"/>
</dbReference>
<name>A0A4S2L248_9HYME</name>
<accession>A0A4S2L248</accession>
<keyword evidence="3" id="KW-1185">Reference proteome</keyword>
<evidence type="ECO:0000313" key="3">
    <source>
        <dbReference type="Proteomes" id="UP000310200"/>
    </source>
</evidence>
<sequence length="328" mass="37351">MIEDSVKWPLLDPPRSTWEGPPPPSSYHLHRHLSETETTEDERVAFYASKSDEETGGGPDEVRRGHWYIPREPGTGVVGGNATRDRVTWTKWRGTGEVRLVHGLRDKEPQEIPIPPYSPAQRELIFTPNILALISFTKTGKSIFLEMVKYPPPSTGVDVTSVRQCASCRDCERAFMGPLTREPTKTSIHRNVDTPMAFPHPPLLWFTYRRGSPVSCRDHYVAKPSPYRDSVKHYSSRAVLGAMEFRNTRTKFGQGSLLPLSSRGDNPTQVELTLWNKLAGRRQKAVMIRGRRTKEREYRLDGRGKREKKRNERAEKRDEGGMAANCLN</sequence>
<reference evidence="2 3" key="1">
    <citation type="journal article" date="2019" name="Philos. Trans. R. Soc. Lond., B, Biol. Sci.">
        <title>Ant behaviour and brain gene expression of defending hosts depend on the ecological success of the intruding social parasite.</title>
        <authorList>
            <person name="Kaur R."/>
            <person name="Stoldt M."/>
            <person name="Jongepier E."/>
            <person name="Feldmeyer B."/>
            <person name="Menzel F."/>
            <person name="Bornberg-Bauer E."/>
            <person name="Foitzik S."/>
        </authorList>
    </citation>
    <scope>NUCLEOTIDE SEQUENCE [LARGE SCALE GENOMIC DNA]</scope>
    <source>
        <tissue evidence="2">Whole body</tissue>
    </source>
</reference>
<protein>
    <submittedName>
        <fullName evidence="2">Uncharacterized protein</fullName>
    </submittedName>
</protein>
<evidence type="ECO:0000313" key="2">
    <source>
        <dbReference type="EMBL" id="TGZ54417.1"/>
    </source>
</evidence>
<proteinExistence type="predicted"/>
<gene>
    <name evidence="2" type="ORF">DBV15_04142</name>
</gene>